<organism evidence="2">
    <name type="scientific">Sesamum angustifolium</name>
    <dbReference type="NCBI Taxonomy" id="2727405"/>
    <lineage>
        <taxon>Eukaryota</taxon>
        <taxon>Viridiplantae</taxon>
        <taxon>Streptophyta</taxon>
        <taxon>Embryophyta</taxon>
        <taxon>Tracheophyta</taxon>
        <taxon>Spermatophyta</taxon>
        <taxon>Magnoliopsida</taxon>
        <taxon>eudicotyledons</taxon>
        <taxon>Gunneridae</taxon>
        <taxon>Pentapetalae</taxon>
        <taxon>asterids</taxon>
        <taxon>lamiids</taxon>
        <taxon>Lamiales</taxon>
        <taxon>Pedaliaceae</taxon>
        <taxon>Sesamum</taxon>
    </lineage>
</organism>
<gene>
    <name evidence="2" type="ORF">Sangu_0976800</name>
</gene>
<evidence type="ECO:0000259" key="1">
    <source>
        <dbReference type="SMART" id="SM01205"/>
    </source>
</evidence>
<comment type="caution">
    <text evidence="2">The sequence shown here is derived from an EMBL/GenBank/DDBJ whole genome shotgun (WGS) entry which is preliminary data.</text>
</comment>
<proteinExistence type="predicted"/>
<evidence type="ECO:0000313" key="2">
    <source>
        <dbReference type="EMBL" id="KAL0353955.1"/>
    </source>
</evidence>
<sequence>MDSNTFQKLMDKIFKNYQSWCKYLHCTPNLECPWGDRRQQSQLLYIALYLLIWGEASNIRFMPECLCYIFHHMANEMYGTLFGNVQHVTGGTYQTEPREESFLKDVVTPIYEVMQKEARRNKSGKASHSAWRNYDDLNEYFWNEKCFKLGWPMDRKADFFVHSDVIKPANKCI</sequence>
<dbReference type="SMART" id="SM01205">
    <property type="entry name" value="FKS1_dom1"/>
    <property type="match status" value="1"/>
</dbReference>
<accession>A0AAW2PCG7</accession>
<protein>
    <submittedName>
        <fullName evidence="2">Callose synthase 6</fullName>
    </submittedName>
</protein>
<reference evidence="2" key="1">
    <citation type="submission" date="2020-06" db="EMBL/GenBank/DDBJ databases">
        <authorList>
            <person name="Li T."/>
            <person name="Hu X."/>
            <person name="Zhang T."/>
            <person name="Song X."/>
            <person name="Zhang H."/>
            <person name="Dai N."/>
            <person name="Sheng W."/>
            <person name="Hou X."/>
            <person name="Wei L."/>
        </authorList>
    </citation>
    <scope>NUCLEOTIDE SEQUENCE</scope>
    <source>
        <strain evidence="2">G01</strain>
        <tissue evidence="2">Leaf</tissue>
    </source>
</reference>
<dbReference type="Pfam" id="PF14288">
    <property type="entry name" value="FKS1_dom1"/>
    <property type="match status" value="1"/>
</dbReference>
<dbReference type="EMBL" id="JACGWK010000005">
    <property type="protein sequence ID" value="KAL0353955.1"/>
    <property type="molecule type" value="Genomic_DNA"/>
</dbReference>
<reference evidence="2" key="2">
    <citation type="journal article" date="2024" name="Plant">
        <title>Genomic evolution and insights into agronomic trait innovations of Sesamum species.</title>
        <authorList>
            <person name="Miao H."/>
            <person name="Wang L."/>
            <person name="Qu L."/>
            <person name="Liu H."/>
            <person name="Sun Y."/>
            <person name="Le M."/>
            <person name="Wang Q."/>
            <person name="Wei S."/>
            <person name="Zheng Y."/>
            <person name="Lin W."/>
            <person name="Duan Y."/>
            <person name="Cao H."/>
            <person name="Xiong S."/>
            <person name="Wang X."/>
            <person name="Wei L."/>
            <person name="Li C."/>
            <person name="Ma Q."/>
            <person name="Ju M."/>
            <person name="Zhao R."/>
            <person name="Li G."/>
            <person name="Mu C."/>
            <person name="Tian Q."/>
            <person name="Mei H."/>
            <person name="Zhang T."/>
            <person name="Gao T."/>
            <person name="Zhang H."/>
        </authorList>
    </citation>
    <scope>NUCLEOTIDE SEQUENCE</scope>
    <source>
        <strain evidence="2">G01</strain>
    </source>
</reference>
<feature type="domain" description="1,3-beta-glucan synthase component FKS1-like" evidence="1">
    <location>
        <begin position="40"/>
        <end position="154"/>
    </location>
</feature>
<dbReference type="InterPro" id="IPR026899">
    <property type="entry name" value="FKS1-like_dom1"/>
</dbReference>
<dbReference type="AlphaFoldDB" id="A0AAW2PCG7"/>
<dbReference type="GO" id="GO:0005886">
    <property type="term" value="C:plasma membrane"/>
    <property type="evidence" value="ECO:0007669"/>
    <property type="project" value="TreeGrafter"/>
</dbReference>
<dbReference type="GO" id="GO:0003843">
    <property type="term" value="F:1,3-beta-D-glucan synthase activity"/>
    <property type="evidence" value="ECO:0007669"/>
    <property type="project" value="TreeGrafter"/>
</dbReference>
<dbReference type="PANTHER" id="PTHR12741">
    <property type="entry name" value="LYST-INTERACTING PROTEIN LIP5 DOPAMINE RESPONSIVE PROTEIN DRG-1"/>
    <property type="match status" value="1"/>
</dbReference>
<name>A0AAW2PCG7_9LAMI</name>
<dbReference type="PANTHER" id="PTHR12741:SF16">
    <property type="entry name" value="CALLOSE SYNTHASE 7"/>
    <property type="match status" value="1"/>
</dbReference>